<dbReference type="SUPFAM" id="SSF51735">
    <property type="entry name" value="NAD(P)-binding Rossmann-fold domains"/>
    <property type="match status" value="1"/>
</dbReference>
<sequence length="66" mass="7069">MEKSKRILVVGAGAVGGVIAAILAREQYDIWLVAKYPELAEKISSEGIDVSGYCGDFRMKVPAVAQ</sequence>
<feature type="non-terminal residue" evidence="2">
    <location>
        <position position="66"/>
    </location>
</feature>
<dbReference type="InterPro" id="IPR013332">
    <property type="entry name" value="KPR_N"/>
</dbReference>
<dbReference type="Gene3D" id="3.40.50.720">
    <property type="entry name" value="NAD(P)-binding Rossmann-like Domain"/>
    <property type="match status" value="1"/>
</dbReference>
<reference evidence="2" key="1">
    <citation type="journal article" date="2014" name="Front. Microbiol.">
        <title>High frequency of phylogenetically diverse reductive dehalogenase-homologous genes in deep subseafloor sedimentary metagenomes.</title>
        <authorList>
            <person name="Kawai M."/>
            <person name="Futagami T."/>
            <person name="Toyoda A."/>
            <person name="Takaki Y."/>
            <person name="Nishi S."/>
            <person name="Hori S."/>
            <person name="Arai W."/>
            <person name="Tsubouchi T."/>
            <person name="Morono Y."/>
            <person name="Uchiyama I."/>
            <person name="Ito T."/>
            <person name="Fujiyama A."/>
            <person name="Inagaki F."/>
            <person name="Takami H."/>
        </authorList>
    </citation>
    <scope>NUCLEOTIDE SEQUENCE</scope>
    <source>
        <strain evidence="2">Expedition CK06-06</strain>
    </source>
</reference>
<gene>
    <name evidence="2" type="ORF">S06H3_33194</name>
</gene>
<feature type="domain" description="Ketopantoate reductase N-terminal" evidence="1">
    <location>
        <begin position="7"/>
        <end position="65"/>
    </location>
</feature>
<dbReference type="EMBL" id="BARV01019791">
    <property type="protein sequence ID" value="GAI20162.1"/>
    <property type="molecule type" value="Genomic_DNA"/>
</dbReference>
<evidence type="ECO:0000259" key="1">
    <source>
        <dbReference type="Pfam" id="PF02558"/>
    </source>
</evidence>
<evidence type="ECO:0000313" key="2">
    <source>
        <dbReference type="EMBL" id="GAI20162.1"/>
    </source>
</evidence>
<organism evidence="2">
    <name type="scientific">marine sediment metagenome</name>
    <dbReference type="NCBI Taxonomy" id="412755"/>
    <lineage>
        <taxon>unclassified sequences</taxon>
        <taxon>metagenomes</taxon>
        <taxon>ecological metagenomes</taxon>
    </lineage>
</organism>
<comment type="caution">
    <text evidence="2">The sequence shown here is derived from an EMBL/GenBank/DDBJ whole genome shotgun (WGS) entry which is preliminary data.</text>
</comment>
<proteinExistence type="predicted"/>
<protein>
    <recommendedName>
        <fullName evidence="1">Ketopantoate reductase N-terminal domain-containing protein</fullName>
    </recommendedName>
</protein>
<dbReference type="AlphaFoldDB" id="X1LLC0"/>
<dbReference type="InterPro" id="IPR036291">
    <property type="entry name" value="NAD(P)-bd_dom_sf"/>
</dbReference>
<dbReference type="Pfam" id="PF02558">
    <property type="entry name" value="ApbA"/>
    <property type="match status" value="1"/>
</dbReference>
<accession>X1LLC0</accession>
<name>X1LLC0_9ZZZZ</name>